<accession>A0A6I4UTW7</accession>
<dbReference type="AlphaFoldDB" id="A0A6I4UTW7"/>
<feature type="transmembrane region" description="Helical" evidence="1">
    <location>
        <begin position="48"/>
        <end position="67"/>
    </location>
</feature>
<dbReference type="OrthoDB" id="8374816at2"/>
<evidence type="ECO:0000256" key="1">
    <source>
        <dbReference type="SAM" id="Phobius"/>
    </source>
</evidence>
<dbReference type="RefSeq" id="WP_160747215.1">
    <property type="nucleotide sequence ID" value="NZ_WTYK01000007.1"/>
</dbReference>
<evidence type="ECO:0000313" key="2">
    <source>
        <dbReference type="EMBL" id="MXP42352.1"/>
    </source>
</evidence>
<reference evidence="2 3" key="1">
    <citation type="submission" date="2019-12" db="EMBL/GenBank/DDBJ databases">
        <title>Genomic-based taxomic classification of the family Erythrobacteraceae.</title>
        <authorList>
            <person name="Xu L."/>
        </authorList>
    </citation>
    <scope>NUCLEOTIDE SEQUENCE [LARGE SCALE GENOMIC DNA]</scope>
    <source>
        <strain evidence="2 3">MCCC 1K02066</strain>
    </source>
</reference>
<keyword evidence="3" id="KW-1185">Reference proteome</keyword>
<organism evidence="2 3">
    <name type="scientific">Croceibacterium soli</name>
    <dbReference type="NCBI Taxonomy" id="1739690"/>
    <lineage>
        <taxon>Bacteria</taxon>
        <taxon>Pseudomonadati</taxon>
        <taxon>Pseudomonadota</taxon>
        <taxon>Alphaproteobacteria</taxon>
        <taxon>Sphingomonadales</taxon>
        <taxon>Erythrobacteraceae</taxon>
        <taxon>Croceibacterium</taxon>
    </lineage>
</organism>
<sequence>MSGLFNAVMRIVSTLLGVLMVCMGAVWILQGLNVAFLESFMAGDPKWALFGAILLLFGIGQVVWSLTRKR</sequence>
<name>A0A6I4UTW7_9SPHN</name>
<proteinExistence type="predicted"/>
<protein>
    <submittedName>
        <fullName evidence="2">Uncharacterized protein</fullName>
    </submittedName>
</protein>
<dbReference type="Proteomes" id="UP000469159">
    <property type="component" value="Unassembled WGS sequence"/>
</dbReference>
<comment type="caution">
    <text evidence="2">The sequence shown here is derived from an EMBL/GenBank/DDBJ whole genome shotgun (WGS) entry which is preliminary data.</text>
</comment>
<feature type="transmembrane region" description="Helical" evidence="1">
    <location>
        <begin position="7"/>
        <end position="28"/>
    </location>
</feature>
<evidence type="ECO:0000313" key="3">
    <source>
        <dbReference type="Proteomes" id="UP000469159"/>
    </source>
</evidence>
<keyword evidence="1" id="KW-0812">Transmembrane</keyword>
<gene>
    <name evidence="2" type="ORF">GRI75_11950</name>
</gene>
<keyword evidence="1" id="KW-1133">Transmembrane helix</keyword>
<dbReference type="EMBL" id="WTYK01000007">
    <property type="protein sequence ID" value="MXP42352.1"/>
    <property type="molecule type" value="Genomic_DNA"/>
</dbReference>
<keyword evidence="1" id="KW-0472">Membrane</keyword>